<evidence type="ECO:0000256" key="1">
    <source>
        <dbReference type="SAM" id="MobiDB-lite"/>
    </source>
</evidence>
<reference evidence="2" key="2">
    <citation type="submission" date="2024-07" db="EMBL/GenBank/DDBJ databases">
        <title>Streptomyces haneummycinica sp. nov., a new antibiotic-producing actinobacterium isolated from marine sediment.</title>
        <authorList>
            <person name="Uemura M."/>
            <person name="Hamada M."/>
            <person name="Hirano S."/>
            <person name="Kobayashi K."/>
            <person name="Ohshiro T."/>
            <person name="Kobayashi T."/>
            <person name="Terahara T."/>
        </authorList>
    </citation>
    <scope>NUCLEOTIDE SEQUENCE</scope>
    <source>
        <strain evidence="2">KM77-8</strain>
    </source>
</reference>
<accession>A0AAT9HFF1</accession>
<reference evidence="2" key="1">
    <citation type="submission" date="2024-06" db="EMBL/GenBank/DDBJ databases">
        <authorList>
            <consortium name="consrtm"/>
            <person name="Uemura M."/>
            <person name="Terahara T."/>
        </authorList>
    </citation>
    <scope>NUCLEOTIDE SEQUENCE</scope>
    <source>
        <strain evidence="2">KM77-8</strain>
    </source>
</reference>
<dbReference type="EMBL" id="AP035768">
    <property type="protein sequence ID" value="BFO16160.1"/>
    <property type="molecule type" value="Genomic_DNA"/>
</dbReference>
<dbReference type="AlphaFoldDB" id="A0AAT9HFF1"/>
<sequence>MITRSSRRTSAAPGARLADAPVDTMSEPLLYSLAGTFETRMLAAPADRTLTTGWARDGPPGLQGRGQRGVSDVSVRPASLRLPFNSPVRPGRALSTCLSPAPRPGTYREGS</sequence>
<organism evidence="2">
    <name type="scientific">Streptomyces haneummycinicus</name>
    <dbReference type="NCBI Taxonomy" id="3074435"/>
    <lineage>
        <taxon>Bacteria</taxon>
        <taxon>Bacillati</taxon>
        <taxon>Actinomycetota</taxon>
        <taxon>Actinomycetes</taxon>
        <taxon>Kitasatosporales</taxon>
        <taxon>Streptomycetaceae</taxon>
        <taxon>Streptomyces</taxon>
    </lineage>
</organism>
<proteinExistence type="predicted"/>
<feature type="region of interest" description="Disordered" evidence="1">
    <location>
        <begin position="51"/>
        <end position="111"/>
    </location>
</feature>
<evidence type="ECO:0000313" key="2">
    <source>
        <dbReference type="EMBL" id="BFO16160.1"/>
    </source>
</evidence>
<protein>
    <submittedName>
        <fullName evidence="2">Uncharacterized protein</fullName>
    </submittedName>
</protein>
<gene>
    <name evidence="2" type="ORF">SHKM778_25480</name>
</gene>
<name>A0AAT9HFF1_9ACTN</name>
<feature type="region of interest" description="Disordered" evidence="1">
    <location>
        <begin position="1"/>
        <end position="20"/>
    </location>
</feature>